<dbReference type="EMBL" id="MU006708">
    <property type="protein sequence ID" value="KAF2629939.1"/>
    <property type="molecule type" value="Genomic_DNA"/>
</dbReference>
<sequence>MHTVRETTITTRSIGVAYSTEPSPTHILTNLPPPSTRTGARARELRANASDFTSTVTLYIGPKRTPFSIHTSLLARQSPYFRAALTGPFLESTTKIITLDDVSPDHFQLLVSWLYTSSIPAPFKDGKPAYYTLLHLYSLADRLCVEGLRNAVVDSIADLADRTNSVLTPSDTRILYEGIRDSASLRDLVLDLFAFKKTDKLVEGHVDAWHAAFLRDLCVLLKRPCAQAMLRHKLGMWCPESWHDARSCDNCRSVLQPRFGAVACDDCCLSFCTRCVEDGVAMAGWDDRREKEEGDVMGTTEGAGEIKVKKGRKWEVCRPWRGARCALYHEHDETERCGDISMGR</sequence>
<keyword evidence="2" id="KW-1185">Reference proteome</keyword>
<reference evidence="1" key="1">
    <citation type="journal article" date="2020" name="Stud. Mycol.">
        <title>101 Dothideomycetes genomes: a test case for predicting lifestyles and emergence of pathogens.</title>
        <authorList>
            <person name="Haridas S."/>
            <person name="Albert R."/>
            <person name="Binder M."/>
            <person name="Bloem J."/>
            <person name="Labutti K."/>
            <person name="Salamov A."/>
            <person name="Andreopoulos B."/>
            <person name="Baker S."/>
            <person name="Barry K."/>
            <person name="Bills G."/>
            <person name="Bluhm B."/>
            <person name="Cannon C."/>
            <person name="Castanera R."/>
            <person name="Culley D."/>
            <person name="Daum C."/>
            <person name="Ezra D."/>
            <person name="Gonzalez J."/>
            <person name="Henrissat B."/>
            <person name="Kuo A."/>
            <person name="Liang C."/>
            <person name="Lipzen A."/>
            <person name="Lutzoni F."/>
            <person name="Magnuson J."/>
            <person name="Mondo S."/>
            <person name="Nolan M."/>
            <person name="Ohm R."/>
            <person name="Pangilinan J."/>
            <person name="Park H.-J."/>
            <person name="Ramirez L."/>
            <person name="Alfaro M."/>
            <person name="Sun H."/>
            <person name="Tritt A."/>
            <person name="Yoshinaga Y."/>
            <person name="Zwiers L.-H."/>
            <person name="Turgeon B."/>
            <person name="Goodwin S."/>
            <person name="Spatafora J."/>
            <person name="Crous P."/>
            <person name="Grigoriev I."/>
        </authorList>
    </citation>
    <scope>NUCLEOTIDE SEQUENCE</scope>
    <source>
        <strain evidence="1">CBS 525.71</strain>
    </source>
</reference>
<evidence type="ECO:0000313" key="1">
    <source>
        <dbReference type="EMBL" id="KAF2629939.1"/>
    </source>
</evidence>
<organism evidence="1 2">
    <name type="scientific">Macroventuria anomochaeta</name>
    <dbReference type="NCBI Taxonomy" id="301207"/>
    <lineage>
        <taxon>Eukaryota</taxon>
        <taxon>Fungi</taxon>
        <taxon>Dikarya</taxon>
        <taxon>Ascomycota</taxon>
        <taxon>Pezizomycotina</taxon>
        <taxon>Dothideomycetes</taxon>
        <taxon>Pleosporomycetidae</taxon>
        <taxon>Pleosporales</taxon>
        <taxon>Pleosporineae</taxon>
        <taxon>Didymellaceae</taxon>
        <taxon>Macroventuria</taxon>
    </lineage>
</organism>
<evidence type="ECO:0000313" key="2">
    <source>
        <dbReference type="Proteomes" id="UP000799754"/>
    </source>
</evidence>
<dbReference type="Proteomes" id="UP000799754">
    <property type="component" value="Unassembled WGS sequence"/>
</dbReference>
<gene>
    <name evidence="1" type="ORF">BU25DRAFT_388018</name>
</gene>
<accession>A0ACB6S9D5</accession>
<proteinExistence type="predicted"/>
<protein>
    <submittedName>
        <fullName evidence="1">POZ domain-containing protein</fullName>
    </submittedName>
</protein>
<name>A0ACB6S9D5_9PLEO</name>
<comment type="caution">
    <text evidence="1">The sequence shown here is derived from an EMBL/GenBank/DDBJ whole genome shotgun (WGS) entry which is preliminary data.</text>
</comment>